<dbReference type="PANTHER" id="PTHR43072:SF60">
    <property type="entry name" value="L-2,4-DIAMINOBUTYRIC ACID ACETYLTRANSFERASE"/>
    <property type="match status" value="1"/>
</dbReference>
<accession>A0A9J6ZCF6</accession>
<dbReference type="Proteomes" id="UP001056756">
    <property type="component" value="Chromosome"/>
</dbReference>
<organism evidence="2 3">
    <name type="scientific">Candidatus Pristimantibacillus lignocellulolyticus</name>
    <dbReference type="NCBI Taxonomy" id="2994561"/>
    <lineage>
        <taxon>Bacteria</taxon>
        <taxon>Bacillati</taxon>
        <taxon>Bacillota</taxon>
        <taxon>Bacilli</taxon>
        <taxon>Bacillales</taxon>
        <taxon>Paenibacillaceae</taxon>
        <taxon>Candidatus Pristimantibacillus</taxon>
    </lineage>
</organism>
<evidence type="ECO:0000313" key="2">
    <source>
        <dbReference type="EMBL" id="URN93789.1"/>
    </source>
</evidence>
<name>A0A9J6ZCF6_9BACL</name>
<evidence type="ECO:0000259" key="1">
    <source>
        <dbReference type="PROSITE" id="PS51186"/>
    </source>
</evidence>
<gene>
    <name evidence="2" type="ORF">NAG76_18455</name>
</gene>
<dbReference type="InterPro" id="IPR016181">
    <property type="entry name" value="Acyl_CoA_acyltransferase"/>
</dbReference>
<dbReference type="PROSITE" id="PS51186">
    <property type="entry name" value="GNAT"/>
    <property type="match status" value="1"/>
</dbReference>
<dbReference type="EMBL" id="CP097899">
    <property type="protein sequence ID" value="URN93789.1"/>
    <property type="molecule type" value="Genomic_DNA"/>
</dbReference>
<proteinExistence type="predicted"/>
<dbReference type="KEGG" id="plig:NAG76_18455"/>
<protein>
    <submittedName>
        <fullName evidence="2">GNAT family N-acetyltransferase</fullName>
    </submittedName>
</protein>
<dbReference type="PANTHER" id="PTHR43072">
    <property type="entry name" value="N-ACETYLTRANSFERASE"/>
    <property type="match status" value="1"/>
</dbReference>
<dbReference type="CDD" id="cd04301">
    <property type="entry name" value="NAT_SF"/>
    <property type="match status" value="1"/>
</dbReference>
<sequence length="180" mass="20330">MYIKILQEADAQSYQDLRLHGLRTNPDAFGSTFDLEDKFTLETVIERIKPNMGKFVLGAFEDNGRLVGIVTFIRENGVKTSHKGNVFGMYVTGDMRGKGVGKNLMFELIMYSKAIVGLEQINLTVVANNDSATNLYKSLGFQIYGLERRALKHNEKYLDEELMVLHLAGSRFSVNLQQND</sequence>
<reference evidence="2" key="1">
    <citation type="submission" date="2022-05" db="EMBL/GenBank/DDBJ databases">
        <title>Novel bacterial taxa in a minimal lignocellulolytic consortium and its capacity to transform plastics disclosed by genome-resolved metagenomics.</title>
        <authorList>
            <person name="Rodriguez C.A.D."/>
            <person name="Diaz-Garcia L."/>
            <person name="Herrera K."/>
            <person name="Tarazona N.A."/>
            <person name="Sproer C."/>
            <person name="Overmann J."/>
            <person name="Jimenez D.J."/>
        </authorList>
    </citation>
    <scope>NUCLEOTIDE SEQUENCE</scope>
    <source>
        <strain evidence="2">MAG5</strain>
    </source>
</reference>
<dbReference type="GO" id="GO:0016747">
    <property type="term" value="F:acyltransferase activity, transferring groups other than amino-acyl groups"/>
    <property type="evidence" value="ECO:0007669"/>
    <property type="project" value="InterPro"/>
</dbReference>
<dbReference type="AlphaFoldDB" id="A0A9J6ZCF6"/>
<dbReference type="Gene3D" id="3.40.630.30">
    <property type="match status" value="1"/>
</dbReference>
<evidence type="ECO:0000313" key="3">
    <source>
        <dbReference type="Proteomes" id="UP001056756"/>
    </source>
</evidence>
<dbReference type="SUPFAM" id="SSF55729">
    <property type="entry name" value="Acyl-CoA N-acyltransferases (Nat)"/>
    <property type="match status" value="1"/>
</dbReference>
<dbReference type="InterPro" id="IPR000182">
    <property type="entry name" value="GNAT_dom"/>
</dbReference>
<feature type="domain" description="N-acetyltransferase" evidence="1">
    <location>
        <begin position="1"/>
        <end position="168"/>
    </location>
</feature>
<dbReference type="Pfam" id="PF13420">
    <property type="entry name" value="Acetyltransf_4"/>
    <property type="match status" value="1"/>
</dbReference>